<dbReference type="InterPro" id="IPR041492">
    <property type="entry name" value="HAD_2"/>
</dbReference>
<evidence type="ECO:0000256" key="1">
    <source>
        <dbReference type="ARBA" id="ARBA00022723"/>
    </source>
</evidence>
<dbReference type="Gene3D" id="1.10.150.240">
    <property type="entry name" value="Putative phosphatase, domain 2"/>
    <property type="match status" value="1"/>
</dbReference>
<gene>
    <name evidence="5" type="primary">gph</name>
    <name evidence="5" type="ORF">COB20_03110</name>
</gene>
<name>A0A2A4XED1_9GAMM</name>
<dbReference type="InterPro" id="IPR006439">
    <property type="entry name" value="HAD-SF_hydro_IA"/>
</dbReference>
<keyword evidence="1" id="KW-0479">Metal-binding</keyword>
<dbReference type="EMBL" id="NVUL01000010">
    <property type="protein sequence ID" value="PCI80395.1"/>
    <property type="molecule type" value="Genomic_DNA"/>
</dbReference>
<dbReference type="Gene3D" id="3.40.50.1000">
    <property type="entry name" value="HAD superfamily/HAD-like"/>
    <property type="match status" value="1"/>
</dbReference>
<dbReference type="AlphaFoldDB" id="A0A2A4XED1"/>
<dbReference type="InterPro" id="IPR050155">
    <property type="entry name" value="HAD-like_hydrolase_sf"/>
</dbReference>
<evidence type="ECO:0000313" key="6">
    <source>
        <dbReference type="Proteomes" id="UP000218767"/>
    </source>
</evidence>
<dbReference type="SFLD" id="SFLDG01135">
    <property type="entry name" value="C1.5.6:_HAD__Beta-PGM__Phospha"/>
    <property type="match status" value="1"/>
</dbReference>
<evidence type="ECO:0000256" key="2">
    <source>
        <dbReference type="ARBA" id="ARBA00022801"/>
    </source>
</evidence>
<dbReference type="InterPro" id="IPR036412">
    <property type="entry name" value="HAD-like_sf"/>
</dbReference>
<dbReference type="InterPro" id="IPR023198">
    <property type="entry name" value="PGP-like_dom2"/>
</dbReference>
<dbReference type="Pfam" id="PF13419">
    <property type="entry name" value="HAD_2"/>
    <property type="match status" value="1"/>
</dbReference>
<dbReference type="SFLD" id="SFLDG01129">
    <property type="entry name" value="C1.5:_HAD__Beta-PGM__Phosphata"/>
    <property type="match status" value="1"/>
</dbReference>
<dbReference type="GO" id="GO:0046872">
    <property type="term" value="F:metal ion binding"/>
    <property type="evidence" value="ECO:0007669"/>
    <property type="project" value="UniProtKB-KW"/>
</dbReference>
<evidence type="ECO:0000256" key="4">
    <source>
        <dbReference type="ARBA" id="ARBA00023277"/>
    </source>
</evidence>
<dbReference type="SUPFAM" id="SSF56784">
    <property type="entry name" value="HAD-like"/>
    <property type="match status" value="1"/>
</dbReference>
<protein>
    <submittedName>
        <fullName evidence="5">Phosphoglycolate phosphatase</fullName>
    </submittedName>
</protein>
<dbReference type="Proteomes" id="UP000218767">
    <property type="component" value="Unassembled WGS sequence"/>
</dbReference>
<dbReference type="SFLD" id="SFLDS00003">
    <property type="entry name" value="Haloacid_Dehalogenase"/>
    <property type="match status" value="1"/>
</dbReference>
<dbReference type="NCBIfam" id="TIGR01549">
    <property type="entry name" value="HAD-SF-IA-v1"/>
    <property type="match status" value="1"/>
</dbReference>
<proteinExistence type="predicted"/>
<accession>A0A2A4XED1</accession>
<dbReference type="PANTHER" id="PTHR43434:SF23">
    <property type="entry name" value="PHOSPHOGLYCOLATE PHOSPHATASE"/>
    <property type="match status" value="1"/>
</dbReference>
<dbReference type="FunFam" id="3.40.50.1000:FF:000022">
    <property type="entry name" value="Phosphoglycolate phosphatase"/>
    <property type="match status" value="1"/>
</dbReference>
<dbReference type="GO" id="GO:0005829">
    <property type="term" value="C:cytosol"/>
    <property type="evidence" value="ECO:0007669"/>
    <property type="project" value="TreeGrafter"/>
</dbReference>
<dbReference type="GO" id="GO:0008967">
    <property type="term" value="F:phosphoglycolate phosphatase activity"/>
    <property type="evidence" value="ECO:0007669"/>
    <property type="project" value="TreeGrafter"/>
</dbReference>
<keyword evidence="3" id="KW-0460">Magnesium</keyword>
<keyword evidence="4" id="KW-0119">Carbohydrate metabolism</keyword>
<dbReference type="GO" id="GO:0006281">
    <property type="term" value="P:DNA repair"/>
    <property type="evidence" value="ECO:0007669"/>
    <property type="project" value="TreeGrafter"/>
</dbReference>
<keyword evidence="2" id="KW-0378">Hydrolase</keyword>
<reference evidence="6" key="1">
    <citation type="submission" date="2017-08" db="EMBL/GenBank/DDBJ databases">
        <title>A dynamic microbial community with high functional redundancy inhabits the cold, oxic subseafloor aquifer.</title>
        <authorList>
            <person name="Tully B.J."/>
            <person name="Wheat C.G."/>
            <person name="Glazer B.T."/>
            <person name="Huber J.A."/>
        </authorList>
    </citation>
    <scope>NUCLEOTIDE SEQUENCE [LARGE SCALE GENOMIC DNA]</scope>
</reference>
<evidence type="ECO:0000256" key="3">
    <source>
        <dbReference type="ARBA" id="ARBA00022842"/>
    </source>
</evidence>
<dbReference type="PANTHER" id="PTHR43434">
    <property type="entry name" value="PHOSPHOGLYCOLATE PHOSPHATASE"/>
    <property type="match status" value="1"/>
</dbReference>
<evidence type="ECO:0000313" key="5">
    <source>
        <dbReference type="EMBL" id="PCI80395.1"/>
    </source>
</evidence>
<comment type="caution">
    <text evidence="5">The sequence shown here is derived from an EMBL/GenBank/DDBJ whole genome shotgun (WGS) entry which is preliminary data.</text>
</comment>
<organism evidence="5 6">
    <name type="scientific">SAR86 cluster bacterium</name>
    <dbReference type="NCBI Taxonomy" id="2030880"/>
    <lineage>
        <taxon>Bacteria</taxon>
        <taxon>Pseudomonadati</taxon>
        <taxon>Pseudomonadota</taxon>
        <taxon>Gammaproteobacteria</taxon>
        <taxon>SAR86 cluster</taxon>
    </lineage>
</organism>
<sequence>MTEKQNEKLETSIECVLFDLDGTLIDTAPDFTLVVNRLLSEHGRDALSHEIIHLNVSNGARALVKNAFEIDETHDDFADLLQRLLDLYYEQLDSTVATLYPGLDDLLTQLEAQDIPWGIVTNKPEKYSVRLLEKLHLSSRCSVLVCPDHVSETKPHPEPIFLALEKLGRDSERTVYIGDHIRDIQAAKNADVIAIAAAYGYLAEDAKAEEWYADFILQSSEQTTSLLNLLKFA</sequence>
<dbReference type="NCBIfam" id="TIGR01509">
    <property type="entry name" value="HAD-SF-IA-v3"/>
    <property type="match status" value="1"/>
</dbReference>
<dbReference type="InterPro" id="IPR023214">
    <property type="entry name" value="HAD_sf"/>
</dbReference>
<dbReference type="PRINTS" id="PR00413">
    <property type="entry name" value="HADHALOGNASE"/>
</dbReference>